<organism evidence="2 3">
    <name type="scientific">Punica granatum</name>
    <name type="common">Pomegranate</name>
    <dbReference type="NCBI Taxonomy" id="22663"/>
    <lineage>
        <taxon>Eukaryota</taxon>
        <taxon>Viridiplantae</taxon>
        <taxon>Streptophyta</taxon>
        <taxon>Embryophyta</taxon>
        <taxon>Tracheophyta</taxon>
        <taxon>Spermatophyta</taxon>
        <taxon>Magnoliopsida</taxon>
        <taxon>eudicotyledons</taxon>
        <taxon>Gunneridae</taxon>
        <taxon>Pentapetalae</taxon>
        <taxon>rosids</taxon>
        <taxon>malvids</taxon>
        <taxon>Myrtales</taxon>
        <taxon>Lythraceae</taxon>
        <taxon>Punica</taxon>
    </lineage>
</organism>
<evidence type="ECO:0000313" key="2">
    <source>
        <dbReference type="EMBL" id="PKI77976.1"/>
    </source>
</evidence>
<gene>
    <name evidence="2" type="ORF">CRG98_001596</name>
</gene>
<dbReference type="Proteomes" id="UP000233551">
    <property type="component" value="Unassembled WGS sequence"/>
</dbReference>
<proteinExistence type="predicted"/>
<sequence>MDTSRPSLPDDPVKNLDRDEHGLNTVADACIVAAAMAGIFTTREKWKLKDYWDVVVMLMVAAHEQRFCAWLCIKVSTIFLWFPFDGEMLTVEIFQSVDPTVKMGSLGFWISQWEVVLLILICSATSQYPIPRCRWLSKDAAGPRIATWLAKLAFERAKDLLIGSEFFPEEDHWAELMIWAQNQPNVMLVERLTGEVMTAREMGHRKRLLKFVSLAEKADMNLWRQDEMAEREKREKKERDGEVRAEVVERD</sequence>
<protein>
    <submittedName>
        <fullName evidence="2">Uncharacterized protein</fullName>
    </submittedName>
</protein>
<dbReference type="AlphaFoldDB" id="A0A2I0LCP3"/>
<accession>A0A2I0LCP3</accession>
<comment type="caution">
    <text evidence="2">The sequence shown here is derived from an EMBL/GenBank/DDBJ whole genome shotgun (WGS) entry which is preliminary data.</text>
</comment>
<dbReference type="EMBL" id="PGOL01000065">
    <property type="protein sequence ID" value="PKI77976.1"/>
    <property type="molecule type" value="Genomic_DNA"/>
</dbReference>
<keyword evidence="3" id="KW-1185">Reference proteome</keyword>
<name>A0A2I0LCP3_PUNGR</name>
<reference evidence="2 3" key="1">
    <citation type="submission" date="2017-11" db="EMBL/GenBank/DDBJ databases">
        <title>De-novo sequencing of pomegranate (Punica granatum L.) genome.</title>
        <authorList>
            <person name="Akparov Z."/>
            <person name="Amiraslanov A."/>
            <person name="Hajiyeva S."/>
            <person name="Abbasov M."/>
            <person name="Kaur K."/>
            <person name="Hamwieh A."/>
            <person name="Solovyev V."/>
            <person name="Salamov A."/>
            <person name="Braich B."/>
            <person name="Kosarev P."/>
            <person name="Mahmoud A."/>
            <person name="Hajiyev E."/>
            <person name="Babayeva S."/>
            <person name="Izzatullayeva V."/>
            <person name="Mammadov A."/>
            <person name="Mammadov A."/>
            <person name="Sharifova S."/>
            <person name="Ojaghi J."/>
            <person name="Eynullazada K."/>
            <person name="Bayramov B."/>
            <person name="Abdulazimova A."/>
            <person name="Shahmuradov I."/>
        </authorList>
    </citation>
    <scope>NUCLEOTIDE SEQUENCE [LARGE SCALE GENOMIC DNA]</scope>
    <source>
        <strain evidence="3">cv. AG2017</strain>
        <tissue evidence="2">Leaf</tissue>
    </source>
</reference>
<evidence type="ECO:0000313" key="3">
    <source>
        <dbReference type="Proteomes" id="UP000233551"/>
    </source>
</evidence>
<feature type="region of interest" description="Disordered" evidence="1">
    <location>
        <begin position="227"/>
        <end position="251"/>
    </location>
</feature>
<evidence type="ECO:0000256" key="1">
    <source>
        <dbReference type="SAM" id="MobiDB-lite"/>
    </source>
</evidence>